<gene>
    <name evidence="1" type="ORF">TRAPUB_1760</name>
</gene>
<proteinExistence type="predicted"/>
<dbReference type="EMBL" id="MNAD01001186">
    <property type="protein sequence ID" value="OJT07385.1"/>
    <property type="molecule type" value="Genomic_DNA"/>
</dbReference>
<name>A0A1M2VII1_TRAPU</name>
<evidence type="ECO:0000313" key="1">
    <source>
        <dbReference type="EMBL" id="OJT07385.1"/>
    </source>
</evidence>
<accession>A0A1M2VII1</accession>
<evidence type="ECO:0000313" key="2">
    <source>
        <dbReference type="Proteomes" id="UP000184267"/>
    </source>
</evidence>
<dbReference type="AlphaFoldDB" id="A0A1M2VII1"/>
<evidence type="ECO:0008006" key="3">
    <source>
        <dbReference type="Google" id="ProtNLM"/>
    </source>
</evidence>
<sequence>MLLLRAARIAEKGILSLPDEILSIILYHDDLPMLDSICFAITCKKILAVAEDGLLKYGRDFGSAMWAHCRIVCLGEYTQLDKAPDSLFRPSLKSQLHAKLKELDLPADGVSYAGLLEIDDLCAYAPSLLYHGVHDDRRFVLKLPRPDRDLFVAAAAVTFPKRNDWALLNTTKHEYVRAGALAELSGRPNDVQPFLENCAVDLGTALYTRFCYSFSNDTAMENTSANIHRGKWVGDRFAIDTLERAVRSDTENKWRDVTFHVIQDIRDIYRDTWPKDWQKQIKKIHGPFDYECYTWDNQGFIDDLLPTPEEERRRERRRRGIVESEED</sequence>
<keyword evidence="2" id="KW-1185">Reference proteome</keyword>
<comment type="caution">
    <text evidence="1">The sequence shown here is derived from an EMBL/GenBank/DDBJ whole genome shotgun (WGS) entry which is preliminary data.</text>
</comment>
<dbReference type="OrthoDB" id="2588098at2759"/>
<protein>
    <recommendedName>
        <fullName evidence="3">F-box domain-containing protein</fullName>
    </recommendedName>
</protein>
<reference evidence="1 2" key="1">
    <citation type="submission" date="2016-10" db="EMBL/GenBank/DDBJ databases">
        <title>Genome sequence of the basidiomycete white-rot fungus Trametes pubescens.</title>
        <authorList>
            <person name="Makela M.R."/>
            <person name="Granchi Z."/>
            <person name="Peng M."/>
            <person name="De Vries R.P."/>
            <person name="Grigoriev I."/>
            <person name="Riley R."/>
            <person name="Hilden K."/>
        </authorList>
    </citation>
    <scope>NUCLEOTIDE SEQUENCE [LARGE SCALE GENOMIC DNA]</scope>
    <source>
        <strain evidence="1 2">FBCC735</strain>
    </source>
</reference>
<organism evidence="1 2">
    <name type="scientific">Trametes pubescens</name>
    <name type="common">White-rot fungus</name>
    <dbReference type="NCBI Taxonomy" id="154538"/>
    <lineage>
        <taxon>Eukaryota</taxon>
        <taxon>Fungi</taxon>
        <taxon>Dikarya</taxon>
        <taxon>Basidiomycota</taxon>
        <taxon>Agaricomycotina</taxon>
        <taxon>Agaricomycetes</taxon>
        <taxon>Polyporales</taxon>
        <taxon>Polyporaceae</taxon>
        <taxon>Trametes</taxon>
    </lineage>
</organism>
<dbReference type="Proteomes" id="UP000184267">
    <property type="component" value="Unassembled WGS sequence"/>
</dbReference>